<evidence type="ECO:0000256" key="7">
    <source>
        <dbReference type="ARBA" id="ARBA00022842"/>
    </source>
</evidence>
<dbReference type="FunCoup" id="A0A7N2N4A6">
    <property type="interactions" value="3143"/>
</dbReference>
<proteinExistence type="inferred from homology"/>
<dbReference type="Gene3D" id="3.30.310.50">
    <property type="entry name" value="Alpha-D-phosphohexomutase, C-terminal domain"/>
    <property type="match status" value="1"/>
</dbReference>
<evidence type="ECO:0000259" key="17">
    <source>
        <dbReference type="Pfam" id="PF02878"/>
    </source>
</evidence>
<dbReference type="PANTHER" id="PTHR45955:SF1">
    <property type="entry name" value="PHOSPHOACETYLGLUCOSAMINE MUTASE"/>
    <property type="match status" value="1"/>
</dbReference>
<feature type="binding site" evidence="14">
    <location>
        <begin position="521"/>
        <end position="525"/>
    </location>
    <ligand>
        <name>substrate</name>
    </ligand>
</feature>
<keyword evidence="21" id="KW-1185">Reference proteome</keyword>
<feature type="binding site" description="via phosphate group" evidence="15">
    <location>
        <position position="68"/>
    </location>
    <ligand>
        <name>Mg(2+)</name>
        <dbReference type="ChEBI" id="CHEBI:18420"/>
    </ligand>
</feature>
<dbReference type="FunFam" id="3.40.120.10:FF:000038">
    <property type="entry name" value="Phosphoacetylglucosamine mutase"/>
    <property type="match status" value="1"/>
</dbReference>
<dbReference type="Pfam" id="PF02878">
    <property type="entry name" value="PGM_PMM_I"/>
    <property type="match status" value="2"/>
</dbReference>
<feature type="domain" description="Alpha-D-phosphohexomutase alpha/beta/alpha" evidence="17">
    <location>
        <begin position="128"/>
        <end position="178"/>
    </location>
</feature>
<name>A0A7N2N4A6_QUELO</name>
<dbReference type="InterPro" id="IPR049023">
    <property type="entry name" value="AMG1_II"/>
</dbReference>
<dbReference type="GO" id="GO:0004610">
    <property type="term" value="F:phosphoacetylglucosamine mutase activity"/>
    <property type="evidence" value="ECO:0007669"/>
    <property type="project" value="UniProtKB-UniRule"/>
</dbReference>
<dbReference type="Proteomes" id="UP000594261">
    <property type="component" value="Chromosome 12"/>
</dbReference>
<evidence type="ECO:0000313" key="20">
    <source>
        <dbReference type="EnsemblPlants" id="QL12p007112:mrna"/>
    </source>
</evidence>
<keyword evidence="7 12" id="KW-0460">Magnesium</keyword>
<dbReference type="RefSeq" id="XP_030947911.1">
    <property type="nucleotide sequence ID" value="XM_031092051.1"/>
</dbReference>
<dbReference type="InterPro" id="IPR036900">
    <property type="entry name" value="A-D-PHexomutase_C_sf"/>
</dbReference>
<evidence type="ECO:0000256" key="10">
    <source>
        <dbReference type="ARBA" id="ARBA00032065"/>
    </source>
</evidence>
<sequence>MKEQQQSLLLSSSARFPPPQGVRLSYGTAGFRADAGLLQSTVYRVGILAALRSLKMDSSVIGLVITASHNKESDNGVKIADPSGGMLSQHWEPFADALANAPSPQHLLHLIIEFVEKENIPLEGVRPAQILLGRDTRPSGESLLEAAKQGISSILGAVAIDMGIVTTPQLHWMVRARNKGVKASELDYFEQLSSSFRCLMDLIPSGSTFNELDNKLVVDGANGVGGEKLEVLKKMLDGLAIEVRNSGKDGGVLNEGVGADYVQKEKVVPCGFSSQDVGIRCASLDGDADRLVYFSVPSESSSKIDLVDGDKILSLFAVFIKEQLSILKKEGHTDVNSDYQPRLGVIQTAYANGASTDYLRRLGLEVLFTPTGVKYLHEKAAEYDIGIYFEANGHGTIVFSESFLCWLESRNNELSSVVKGSEQQKAALRLLAVSKLINQAVGDALSGLLLVEVILQHMGWSIHRWTEFYRDLPSRQLKVKVVDRTAVVTANAETVVVKPPGIQEAINAETAKYPQGRSFIRPSGTEDVIRVYAEASTQEAADSLANSVAKLVDQFLGFSSS</sequence>
<reference evidence="20 21" key="1">
    <citation type="journal article" date="2016" name="G3 (Bethesda)">
        <title>First Draft Assembly and Annotation of the Genome of a California Endemic Oak Quercus lobata Nee (Fagaceae).</title>
        <authorList>
            <person name="Sork V.L."/>
            <person name="Fitz-Gibbon S.T."/>
            <person name="Puiu D."/>
            <person name="Crepeau M."/>
            <person name="Gugger P.F."/>
            <person name="Sherman R."/>
            <person name="Stevens K."/>
            <person name="Langley C.H."/>
            <person name="Pellegrini M."/>
            <person name="Salzberg S.L."/>
        </authorList>
    </citation>
    <scope>NUCLEOTIDE SEQUENCE [LARGE SCALE GENOMIC DNA]</scope>
    <source>
        <strain evidence="20 21">cv. SW786</strain>
    </source>
</reference>
<evidence type="ECO:0000256" key="3">
    <source>
        <dbReference type="ARBA" id="ARBA00010231"/>
    </source>
</evidence>
<dbReference type="InterPro" id="IPR016657">
    <property type="entry name" value="PAGM"/>
</dbReference>
<feature type="active site" description="Phosphoserine intermediate" evidence="13">
    <location>
        <position position="68"/>
    </location>
</feature>
<dbReference type="AlphaFoldDB" id="A0A7N2N4A6"/>
<protein>
    <recommendedName>
        <fullName evidence="11 12">Phosphoacetylglucosamine mutase</fullName>
        <shortName evidence="12">PAGM</shortName>
        <ecNumber evidence="4 12">5.4.2.3</ecNumber>
    </recommendedName>
    <alternativeName>
        <fullName evidence="10 12">Acetylglucosamine phosphomutase</fullName>
    </alternativeName>
    <alternativeName>
        <fullName evidence="9 12">N-acetylglucosamine-phosphate mutase</fullName>
    </alternativeName>
</protein>
<keyword evidence="5" id="KW-0597">Phosphoprotein</keyword>
<feature type="domain" description="Alpha-D-phosphohexomutase C-terminal" evidence="16">
    <location>
        <begin position="493"/>
        <end position="550"/>
    </location>
</feature>
<keyword evidence="6 12" id="KW-0479">Metal-binding</keyword>
<dbReference type="PANTHER" id="PTHR45955">
    <property type="entry name" value="PHOSPHOACETYLGLUCOSAMINE MUTASE"/>
    <property type="match status" value="1"/>
</dbReference>
<evidence type="ECO:0000256" key="2">
    <source>
        <dbReference type="ARBA" id="ARBA00004865"/>
    </source>
</evidence>
<dbReference type="GO" id="GO:0005739">
    <property type="term" value="C:mitochondrion"/>
    <property type="evidence" value="ECO:0007669"/>
    <property type="project" value="EnsemblPlants"/>
</dbReference>
<evidence type="ECO:0000256" key="9">
    <source>
        <dbReference type="ARBA" id="ARBA00031926"/>
    </source>
</evidence>
<evidence type="ECO:0000256" key="13">
    <source>
        <dbReference type="PIRSR" id="PIRSR016408-1"/>
    </source>
</evidence>
<dbReference type="GO" id="GO:0046872">
    <property type="term" value="F:metal ion binding"/>
    <property type="evidence" value="ECO:0007669"/>
    <property type="project" value="UniProtKB-KW"/>
</dbReference>
<feature type="binding site" evidence="14">
    <location>
        <position position="530"/>
    </location>
    <ligand>
        <name>substrate</name>
    </ligand>
</feature>
<dbReference type="GO" id="GO:0006048">
    <property type="term" value="P:UDP-N-acetylglucosamine biosynthetic process"/>
    <property type="evidence" value="ECO:0007669"/>
    <property type="project" value="UniProtKB-UniRule"/>
</dbReference>
<evidence type="ECO:0000256" key="5">
    <source>
        <dbReference type="ARBA" id="ARBA00022553"/>
    </source>
</evidence>
<organism evidence="20 21">
    <name type="scientific">Quercus lobata</name>
    <name type="common">Valley oak</name>
    <dbReference type="NCBI Taxonomy" id="97700"/>
    <lineage>
        <taxon>Eukaryota</taxon>
        <taxon>Viridiplantae</taxon>
        <taxon>Streptophyta</taxon>
        <taxon>Embryophyta</taxon>
        <taxon>Tracheophyta</taxon>
        <taxon>Spermatophyta</taxon>
        <taxon>Magnoliopsida</taxon>
        <taxon>eudicotyledons</taxon>
        <taxon>Gunneridae</taxon>
        <taxon>Pentapetalae</taxon>
        <taxon>rosids</taxon>
        <taxon>fabids</taxon>
        <taxon>Fagales</taxon>
        <taxon>Fagaceae</taxon>
        <taxon>Quercus</taxon>
    </lineage>
</organism>
<evidence type="ECO:0000256" key="11">
    <source>
        <dbReference type="ARBA" id="ARBA00070218"/>
    </source>
</evidence>
<evidence type="ECO:0000256" key="4">
    <source>
        <dbReference type="ARBA" id="ARBA00012731"/>
    </source>
</evidence>
<dbReference type="GO" id="GO:0009507">
    <property type="term" value="C:chloroplast"/>
    <property type="evidence" value="ECO:0007669"/>
    <property type="project" value="EnsemblPlants"/>
</dbReference>
<comment type="catalytic activity">
    <reaction evidence="1 12">
        <text>N-acetyl-alpha-D-glucosamine 1-phosphate = N-acetyl-D-glucosamine 6-phosphate</text>
        <dbReference type="Rhea" id="RHEA:23804"/>
        <dbReference type="ChEBI" id="CHEBI:57513"/>
        <dbReference type="ChEBI" id="CHEBI:57776"/>
        <dbReference type="EC" id="5.4.2.3"/>
    </reaction>
</comment>
<dbReference type="InterPro" id="IPR005843">
    <property type="entry name" value="A-D-PHexomutase_C"/>
</dbReference>
<dbReference type="CDD" id="cd03086">
    <property type="entry name" value="PGM3"/>
    <property type="match status" value="1"/>
</dbReference>
<feature type="binding site" evidence="14">
    <location>
        <begin position="390"/>
        <end position="392"/>
    </location>
    <ligand>
        <name>substrate</name>
    </ligand>
</feature>
<dbReference type="OrthoDB" id="1928at2759"/>
<evidence type="ECO:0000256" key="14">
    <source>
        <dbReference type="PIRSR" id="PIRSR016408-2"/>
    </source>
</evidence>
<dbReference type="EnsemblPlants" id="QL12p007112:mrna">
    <property type="protein sequence ID" value="QL12p007112:mrna"/>
    <property type="gene ID" value="QL12p007112"/>
</dbReference>
<dbReference type="Gramene" id="QL12p007112:mrna">
    <property type="protein sequence ID" value="QL12p007112:mrna"/>
    <property type="gene ID" value="QL12p007112"/>
</dbReference>
<feature type="binding site" evidence="15">
    <location>
        <position position="285"/>
    </location>
    <ligand>
        <name>Mg(2+)</name>
        <dbReference type="ChEBI" id="CHEBI:18420"/>
    </ligand>
</feature>
<dbReference type="GO" id="GO:0005975">
    <property type="term" value="P:carbohydrate metabolic process"/>
    <property type="evidence" value="ECO:0007669"/>
    <property type="project" value="InterPro"/>
</dbReference>
<evidence type="ECO:0000259" key="18">
    <source>
        <dbReference type="Pfam" id="PF21404"/>
    </source>
</evidence>
<evidence type="ECO:0000256" key="1">
    <source>
        <dbReference type="ARBA" id="ARBA00000558"/>
    </source>
</evidence>
<dbReference type="InterPro" id="IPR049022">
    <property type="entry name" value="AMG1_III"/>
</dbReference>
<feature type="binding site" evidence="15">
    <location>
        <position position="289"/>
    </location>
    <ligand>
        <name>Mg(2+)</name>
        <dbReference type="ChEBI" id="CHEBI:18420"/>
    </ligand>
</feature>
<evidence type="ECO:0000256" key="12">
    <source>
        <dbReference type="PIRNR" id="PIRNR016408"/>
    </source>
</evidence>
<dbReference type="Gene3D" id="3.40.120.10">
    <property type="entry name" value="Alpha-D-Glucose-1,6-Bisphosphate, subunit A, domain 3"/>
    <property type="match status" value="3"/>
</dbReference>
<feature type="domain" description="Phosphoacetylglucosamine mutase AMG1" evidence="18">
    <location>
        <begin position="308"/>
        <end position="460"/>
    </location>
</feature>
<comment type="function">
    <text evidence="12">Interconverts GlcNAc-6-P and GlcNAc-1-P.</text>
</comment>
<keyword evidence="8 12" id="KW-0413">Isomerase</keyword>
<dbReference type="GeneID" id="115971939"/>
<dbReference type="PIRSF" id="PIRSF016408">
    <property type="entry name" value="PAGM"/>
    <property type="match status" value="1"/>
</dbReference>
<evidence type="ECO:0000259" key="19">
    <source>
        <dbReference type="Pfam" id="PF21405"/>
    </source>
</evidence>
<dbReference type="InParanoid" id="A0A7N2N4A6"/>
<dbReference type="EMBL" id="LRBV02000012">
    <property type="status" value="NOT_ANNOTATED_CDS"/>
    <property type="molecule type" value="Genomic_DNA"/>
</dbReference>
<comment type="pathway">
    <text evidence="2 12">Nucleotide-sugar biosynthesis; UDP-N-acetyl-alpha-D-glucosamine biosynthesis; N-acetyl-alpha-D-glucosamine 1-phosphate from alpha-D-glucosamine 6-phosphate (route I): step 2/2.</text>
</comment>
<dbReference type="SUPFAM" id="SSF55957">
    <property type="entry name" value="Phosphoglucomutase, C-terminal domain"/>
    <property type="match status" value="1"/>
</dbReference>
<dbReference type="InterPro" id="IPR016055">
    <property type="entry name" value="A-D-PHexomutase_a/b/a-I/II/III"/>
</dbReference>
<dbReference type="Pfam" id="PF21405">
    <property type="entry name" value="AMG1_II"/>
    <property type="match status" value="1"/>
</dbReference>
<dbReference type="UniPathway" id="UPA00113">
    <property type="reaction ID" value="UER00530"/>
</dbReference>
<evidence type="ECO:0000256" key="15">
    <source>
        <dbReference type="PIRSR" id="PIRSR016408-3"/>
    </source>
</evidence>
<dbReference type="OMA" id="WEAYATK"/>
<evidence type="ECO:0000256" key="6">
    <source>
        <dbReference type="ARBA" id="ARBA00022723"/>
    </source>
</evidence>
<dbReference type="FunFam" id="3.30.310.50:FF:000003">
    <property type="entry name" value="Phosphoacetylglucosamine mutase"/>
    <property type="match status" value="1"/>
</dbReference>
<dbReference type="Pfam" id="PF00408">
    <property type="entry name" value="PGM_PMM_IV"/>
    <property type="match status" value="1"/>
</dbReference>
<evidence type="ECO:0000259" key="16">
    <source>
        <dbReference type="Pfam" id="PF00408"/>
    </source>
</evidence>
<gene>
    <name evidence="20" type="primary">LOC115971939</name>
</gene>
<dbReference type="EC" id="5.4.2.3" evidence="4 12"/>
<comment type="cofactor">
    <cofactor evidence="12 15">
        <name>Mg(2+)</name>
        <dbReference type="ChEBI" id="CHEBI:18420"/>
    </cofactor>
    <text evidence="12 15">Binds 1 Mg(2+) ion per subunit.</text>
</comment>
<feature type="domain" description="Phosphoacetylglucosamine mutase AMG1" evidence="19">
    <location>
        <begin position="214"/>
        <end position="292"/>
    </location>
</feature>
<evidence type="ECO:0000313" key="21">
    <source>
        <dbReference type="Proteomes" id="UP000594261"/>
    </source>
</evidence>
<dbReference type="FunFam" id="3.40.120.10:FF:000047">
    <property type="entry name" value="Phosphoacetylglucosamine mutase"/>
    <property type="match status" value="1"/>
</dbReference>
<reference evidence="20" key="2">
    <citation type="submission" date="2021-01" db="UniProtKB">
        <authorList>
            <consortium name="EnsemblPlants"/>
        </authorList>
    </citation>
    <scope>IDENTIFICATION</scope>
</reference>
<dbReference type="KEGG" id="qlo:115971939"/>
<dbReference type="InterPro" id="IPR005844">
    <property type="entry name" value="A-D-PHexomutase_a/b/a-I"/>
</dbReference>
<comment type="similarity">
    <text evidence="3 12">Belongs to the phosphohexose mutase family.</text>
</comment>
<evidence type="ECO:0000256" key="8">
    <source>
        <dbReference type="ARBA" id="ARBA00023235"/>
    </source>
</evidence>
<feature type="binding site" evidence="15">
    <location>
        <position position="287"/>
    </location>
    <ligand>
        <name>Mg(2+)</name>
        <dbReference type="ChEBI" id="CHEBI:18420"/>
    </ligand>
</feature>
<feature type="domain" description="Alpha-D-phosphohexomutase alpha/beta/alpha" evidence="17">
    <location>
        <begin position="59"/>
        <end position="90"/>
    </location>
</feature>
<dbReference type="Pfam" id="PF21404">
    <property type="entry name" value="AMG1_III"/>
    <property type="match status" value="1"/>
</dbReference>
<accession>A0A7N2N4A6</accession>
<dbReference type="SUPFAM" id="SSF53738">
    <property type="entry name" value="Phosphoglucomutase, first 3 domains"/>
    <property type="match status" value="4"/>
</dbReference>
<dbReference type="FunFam" id="3.40.120.10:FF:000054">
    <property type="entry name" value="Phosphoacetylglucosamine mutase"/>
    <property type="match status" value="1"/>
</dbReference>